<accession>A0A8F6YFM6</accession>
<evidence type="ECO:0000313" key="2">
    <source>
        <dbReference type="EMBL" id="QXT43920.1"/>
    </source>
</evidence>
<feature type="transmembrane region" description="Helical" evidence="1">
    <location>
        <begin position="6"/>
        <end position="27"/>
    </location>
</feature>
<dbReference type="Gene3D" id="1.10.287.3510">
    <property type="match status" value="1"/>
</dbReference>
<evidence type="ECO:0000256" key="1">
    <source>
        <dbReference type="SAM" id="Phobius"/>
    </source>
</evidence>
<organism evidence="2">
    <name type="scientific">Neoseiulus womersleyi</name>
    <dbReference type="NCBI Taxonomy" id="322050"/>
    <lineage>
        <taxon>Eukaryota</taxon>
        <taxon>Metazoa</taxon>
        <taxon>Ecdysozoa</taxon>
        <taxon>Arthropoda</taxon>
        <taxon>Chelicerata</taxon>
        <taxon>Arachnida</taxon>
        <taxon>Acari</taxon>
        <taxon>Parasitiformes</taxon>
        <taxon>Mesostigmata</taxon>
        <taxon>Gamasina</taxon>
        <taxon>Phytoseioidea</taxon>
        <taxon>Phytoseiidae</taxon>
        <taxon>Amblyseiinae</taxon>
        <taxon>Neoseiulus</taxon>
    </lineage>
</organism>
<dbReference type="AlphaFoldDB" id="A0A8F6YFM6"/>
<protein>
    <submittedName>
        <fullName evidence="2">NADH dehydrogenase subunit 4L</fullName>
    </submittedName>
</protein>
<geneLocation type="mitochondrion" evidence="2"/>
<gene>
    <name evidence="2" type="primary">nad4l</name>
</gene>
<sequence>MMFYSLIFFVVGLFSALFFSLTVLMYLISIEFLVISLVLVLFVCYGYNSLFEFFTFLVMVVLESVLGLVLMLVLVSASGSDFMSFSDVI</sequence>
<proteinExistence type="predicted"/>
<feature type="transmembrane region" description="Helical" evidence="1">
    <location>
        <begin position="54"/>
        <end position="75"/>
    </location>
</feature>
<keyword evidence="1" id="KW-0812">Transmembrane</keyword>
<keyword evidence="2" id="KW-0496">Mitochondrion</keyword>
<keyword evidence="1" id="KW-1133">Transmembrane helix</keyword>
<name>A0A8F6YFM6_9ACAR</name>
<dbReference type="EMBL" id="MW762685">
    <property type="protein sequence ID" value="QXT43920.1"/>
    <property type="molecule type" value="Genomic_DNA"/>
</dbReference>
<feature type="transmembrane region" description="Helical" evidence="1">
    <location>
        <begin position="32"/>
        <end position="48"/>
    </location>
</feature>
<keyword evidence="1" id="KW-0472">Membrane</keyword>
<reference evidence="2" key="1">
    <citation type="journal article" date="2021" name="Int. J. Biol. Macromol.">
        <title>Massive gene rearrangement in mitogenomes of phytoseiid mites.</title>
        <authorList>
            <person name="Zhang B."/>
            <person name="Havird J.C."/>
            <person name="Wang E."/>
            <person name="Lv J."/>
            <person name="Xu X."/>
        </authorList>
    </citation>
    <scope>NUCLEOTIDE SEQUENCE</scope>
</reference>